<evidence type="ECO:0000259" key="3">
    <source>
        <dbReference type="Pfam" id="PF01645"/>
    </source>
</evidence>
<protein>
    <submittedName>
        <fullName evidence="4">FMN-binding glutamate synthase family protein</fullName>
    </submittedName>
</protein>
<evidence type="ECO:0000313" key="4">
    <source>
        <dbReference type="EMBL" id="GGH64124.1"/>
    </source>
</evidence>
<dbReference type="InterPro" id="IPR013785">
    <property type="entry name" value="Aldolase_TIM"/>
</dbReference>
<dbReference type="GO" id="GO:0006537">
    <property type="term" value="P:glutamate biosynthetic process"/>
    <property type="evidence" value="ECO:0007669"/>
    <property type="project" value="InterPro"/>
</dbReference>
<dbReference type="RefSeq" id="WP_188359870.1">
    <property type="nucleotide sequence ID" value="NZ_BMDC01000003.1"/>
</dbReference>
<dbReference type="EMBL" id="BMDC01000003">
    <property type="protein sequence ID" value="GGH64124.1"/>
    <property type="molecule type" value="Genomic_DNA"/>
</dbReference>
<evidence type="ECO:0000313" key="5">
    <source>
        <dbReference type="Proteomes" id="UP000600171"/>
    </source>
</evidence>
<dbReference type="Proteomes" id="UP000600171">
    <property type="component" value="Unassembled WGS sequence"/>
</dbReference>
<comment type="similarity">
    <text evidence="1 2">Belongs to the glutamate synthase family.</text>
</comment>
<comment type="caution">
    <text evidence="4">The sequence shown here is derived from an EMBL/GenBank/DDBJ whole genome shotgun (WGS) entry which is preliminary data.</text>
</comment>
<dbReference type="SUPFAM" id="SSF51395">
    <property type="entry name" value="FMN-linked oxidoreductases"/>
    <property type="match status" value="1"/>
</dbReference>
<dbReference type="PIRSF" id="PIRSF500060">
    <property type="entry name" value="UCP500060"/>
    <property type="match status" value="1"/>
</dbReference>
<dbReference type="InterPro" id="IPR024188">
    <property type="entry name" value="GltB"/>
</dbReference>
<dbReference type="PIRSF" id="PIRSF006429">
    <property type="entry name" value="GOGAT_lg_2"/>
    <property type="match status" value="1"/>
</dbReference>
<sequence>MKSSDILKTVGAAAGASLAGLAAHDALQKKHAILRNFPVLGRARYGFEFIRPEIRQYFFESNRDGRPFSRDTRGMIYEYAKGKSGEKAFGTEQNLSEIGYDVVRHTMAPVPVMEAEPRQRLGGPDCTQPYDISLFNISSMSFGALSANAVRAMNKGAAMGGFAHETGEGGISPYHLEYGADLIWEFGSGYFGCRDEEGNFNPELFAKNAALPQVKGIMIKLSQGAKPGLGGLLPADKITREISEIRHVPMGQDCISPAAHSAFSTPCELMEFIGQLRRLSGGKPIGIKFCVGSEIEVLALCKAMIETGICPDWITVDGAEGGTGAAPIEFEDSVGVPLTNGLIIVQNALVGAGLRDKVSIGAAGKITGGADVIRRIALGADFTNSARGMMMATGCVQAQKCHTNECPSGVATQSKWLQRGIDPGDKGTRVRNYHFGVMNSAKRILASMGLSSFKDLGPEHVFHRTDSTHALSYARLYDWFEPGAFLTGNVPEEWQERWDRANAHSFTPEHRKHQRA</sequence>
<dbReference type="Gene3D" id="3.20.20.70">
    <property type="entry name" value="Aldolase class I"/>
    <property type="match status" value="1"/>
</dbReference>
<dbReference type="InterPro" id="IPR027283">
    <property type="entry name" value="YerD"/>
</dbReference>
<name>A0A917IVS2_9MICC</name>
<dbReference type="PANTHER" id="PTHR43819">
    <property type="entry name" value="ARCHAEAL-TYPE GLUTAMATE SYNTHASE [NADPH]"/>
    <property type="match status" value="1"/>
</dbReference>
<evidence type="ECO:0000256" key="2">
    <source>
        <dbReference type="PIRNR" id="PIRNR006429"/>
    </source>
</evidence>
<dbReference type="Pfam" id="PF01645">
    <property type="entry name" value="Glu_synthase"/>
    <property type="match status" value="1"/>
</dbReference>
<reference evidence="4 5" key="1">
    <citation type="journal article" date="2014" name="Int. J. Syst. Evol. Microbiol.">
        <title>Complete genome sequence of Corynebacterium casei LMG S-19264T (=DSM 44701T), isolated from a smear-ripened cheese.</title>
        <authorList>
            <consortium name="US DOE Joint Genome Institute (JGI-PGF)"/>
            <person name="Walter F."/>
            <person name="Albersmeier A."/>
            <person name="Kalinowski J."/>
            <person name="Ruckert C."/>
        </authorList>
    </citation>
    <scope>NUCLEOTIDE SEQUENCE [LARGE SCALE GENOMIC DNA]</scope>
    <source>
        <strain evidence="4 5">CCM 8669</strain>
    </source>
</reference>
<evidence type="ECO:0000256" key="1">
    <source>
        <dbReference type="ARBA" id="ARBA00009716"/>
    </source>
</evidence>
<dbReference type="GO" id="GO:0015930">
    <property type="term" value="F:glutamate synthase activity"/>
    <property type="evidence" value="ECO:0007669"/>
    <property type="project" value="InterPro"/>
</dbReference>
<gene>
    <name evidence="4" type="ORF">GCM10007359_16100</name>
</gene>
<dbReference type="InterPro" id="IPR002932">
    <property type="entry name" value="Glu_synthdom"/>
</dbReference>
<organism evidence="4 5">
    <name type="scientific">Rothia aerolata</name>
    <dbReference type="NCBI Taxonomy" id="1812262"/>
    <lineage>
        <taxon>Bacteria</taxon>
        <taxon>Bacillati</taxon>
        <taxon>Actinomycetota</taxon>
        <taxon>Actinomycetes</taxon>
        <taxon>Micrococcales</taxon>
        <taxon>Micrococcaceae</taxon>
        <taxon>Rothia</taxon>
    </lineage>
</organism>
<keyword evidence="5" id="KW-1185">Reference proteome</keyword>
<accession>A0A917IVS2</accession>
<proteinExistence type="inferred from homology"/>
<dbReference type="CDD" id="cd02808">
    <property type="entry name" value="GltS_FMN"/>
    <property type="match status" value="1"/>
</dbReference>
<dbReference type="AlphaFoldDB" id="A0A917IVS2"/>
<dbReference type="PANTHER" id="PTHR43819:SF1">
    <property type="entry name" value="ARCHAEAL-TYPE GLUTAMATE SYNTHASE [NADPH]"/>
    <property type="match status" value="1"/>
</dbReference>
<feature type="domain" description="Glutamate synthase" evidence="3">
    <location>
        <begin position="134"/>
        <end position="450"/>
    </location>
</feature>